<comment type="pathway">
    <text evidence="3">Porphyrin-containing compound metabolism; protoporphyrin-IX biosynthesis; coproporphyrinogen-III from 5-aminolevulinate: step 2/4.</text>
</comment>
<evidence type="ECO:0000256" key="8">
    <source>
        <dbReference type="ARBA" id="ARBA00048169"/>
    </source>
</evidence>
<name>Q9F7M2_PRB01</name>
<evidence type="ECO:0000256" key="9">
    <source>
        <dbReference type="NCBIfam" id="TIGR00212"/>
    </source>
</evidence>
<evidence type="ECO:0000259" key="11">
    <source>
        <dbReference type="Pfam" id="PF03900"/>
    </source>
</evidence>
<dbReference type="PIRSF" id="PIRSF001438">
    <property type="entry name" value="4pyrrol_synth_OHMeBilane_synth"/>
    <property type="match status" value="1"/>
</dbReference>
<dbReference type="PRINTS" id="PR00151">
    <property type="entry name" value="PORPHBDMNASE"/>
</dbReference>
<comment type="function">
    <text evidence="2">Tetrapolymerization of the monopyrrole PBG into the hydroxymethylbilane pre-uroporphyrinogen in several discrete steps.</text>
</comment>
<evidence type="ECO:0000256" key="2">
    <source>
        <dbReference type="ARBA" id="ARBA00002869"/>
    </source>
</evidence>
<dbReference type="GO" id="GO:0006782">
    <property type="term" value="P:protoporphyrinogen IX biosynthetic process"/>
    <property type="evidence" value="ECO:0007669"/>
    <property type="project" value="UniProtKB-UniPathway"/>
</dbReference>
<dbReference type="AlphaFoldDB" id="Q9F7M2"/>
<dbReference type="Gene3D" id="3.40.190.10">
    <property type="entry name" value="Periplasmic binding protein-like II"/>
    <property type="match status" value="2"/>
</dbReference>
<dbReference type="PANTHER" id="PTHR11557">
    <property type="entry name" value="PORPHOBILINOGEN DEAMINASE"/>
    <property type="match status" value="1"/>
</dbReference>
<evidence type="ECO:0000256" key="6">
    <source>
        <dbReference type="ARBA" id="ARBA00022679"/>
    </source>
</evidence>
<feature type="domain" description="Porphobilinogen deaminase N-terminal" evidence="10">
    <location>
        <begin position="3"/>
        <end position="208"/>
    </location>
</feature>
<sequence>MKIRIATRQSELAMYQAKFVADELLAKINNIKVELVPMTSEGDQTDKPLHEIGGKGLFISTLESSLEADEADIAVHSLKDVPAKLDPKFKIISVFSRESPEDLLLSKDGKSFSEFARNSTIGTSGPRRKAQINNLRPDIKTIPVRGNIATRIKKLNDGLFDGLVVAKAAIKRLGLKQNSYEFSIEEMLPSASQGYIAIECLSDKKDIIELLENIGDPKELILASAERSFVAAMEGTCLSPIAILCEDKNGQIKISGKILSYEGNEKIYKEKISSFQDIAIDIMLFADEFILEGAKSLILKNDN</sequence>
<evidence type="ECO:0000256" key="7">
    <source>
        <dbReference type="ARBA" id="ARBA00023244"/>
    </source>
</evidence>
<accession>Q9F7M2</accession>
<dbReference type="Pfam" id="PF01379">
    <property type="entry name" value="Porphobil_deam"/>
    <property type="match status" value="1"/>
</dbReference>
<comment type="cofactor">
    <cofactor evidence="1">
        <name>dipyrromethane</name>
        <dbReference type="ChEBI" id="CHEBI:60342"/>
    </cofactor>
</comment>
<dbReference type="GO" id="GO:0004418">
    <property type="term" value="F:hydroxymethylbilane synthase activity"/>
    <property type="evidence" value="ECO:0007669"/>
    <property type="project" value="UniProtKB-UniRule"/>
</dbReference>
<comment type="similarity">
    <text evidence="4">Belongs to the HMBS family.</text>
</comment>
<dbReference type="GO" id="GO:0005737">
    <property type="term" value="C:cytoplasm"/>
    <property type="evidence" value="ECO:0007669"/>
    <property type="project" value="UniProtKB-UniRule"/>
</dbReference>
<dbReference type="SUPFAM" id="SSF53850">
    <property type="entry name" value="Periplasmic binding protein-like II"/>
    <property type="match status" value="1"/>
</dbReference>
<evidence type="ECO:0000256" key="5">
    <source>
        <dbReference type="ARBA" id="ARBA00011245"/>
    </source>
</evidence>
<evidence type="ECO:0000256" key="4">
    <source>
        <dbReference type="ARBA" id="ARBA00005638"/>
    </source>
</evidence>
<dbReference type="PANTHER" id="PTHR11557:SF0">
    <property type="entry name" value="PORPHOBILINOGEN DEAMINASE"/>
    <property type="match status" value="1"/>
</dbReference>
<reference evidence="12" key="1">
    <citation type="journal article" date="2000" name="Science">
        <title>Bacterial rhodopsin: evidence for a new type of phototrophy in the sea.</title>
        <authorList>
            <person name="Beja O."/>
            <person name="Aravind L."/>
            <person name="Koonin E.V."/>
            <person name="Suzuki M.T."/>
            <person name="Hadd A."/>
            <person name="Nguyen L.P."/>
            <person name="Jovanovich S.B."/>
            <person name="Gates C.M."/>
            <person name="Feldman R.A."/>
            <person name="Spudich J.L."/>
            <person name="Spudich E.N."/>
            <person name="DeLong E.F."/>
        </authorList>
    </citation>
    <scope>NUCLEOTIDE SEQUENCE</scope>
</reference>
<evidence type="ECO:0000259" key="10">
    <source>
        <dbReference type="Pfam" id="PF01379"/>
    </source>
</evidence>
<proteinExistence type="inferred from homology"/>
<dbReference type="NCBIfam" id="TIGR00212">
    <property type="entry name" value="hemC"/>
    <property type="match status" value="1"/>
</dbReference>
<evidence type="ECO:0000256" key="3">
    <source>
        <dbReference type="ARBA" id="ARBA00004735"/>
    </source>
</evidence>
<dbReference type="InterPro" id="IPR022418">
    <property type="entry name" value="Porphobilinogen_deaminase_C"/>
</dbReference>
<evidence type="ECO:0000313" key="12">
    <source>
        <dbReference type="EMBL" id="AAG10497.1"/>
    </source>
</evidence>
<evidence type="ECO:0000256" key="1">
    <source>
        <dbReference type="ARBA" id="ARBA00001916"/>
    </source>
</evidence>
<dbReference type="EC" id="2.5.1.61" evidence="9"/>
<protein>
    <recommendedName>
        <fullName evidence="9">Hydroxymethylbilane synthase</fullName>
        <ecNumber evidence="9">2.5.1.61</ecNumber>
    </recommendedName>
</protein>
<dbReference type="SUPFAM" id="SSF54782">
    <property type="entry name" value="Porphobilinogen deaminase (hydroxymethylbilane synthase), C-terminal domain"/>
    <property type="match status" value="1"/>
</dbReference>
<keyword evidence="6" id="KW-0808">Transferase</keyword>
<dbReference type="InterPro" id="IPR022417">
    <property type="entry name" value="Porphobilin_deaminase_N"/>
</dbReference>
<keyword evidence="7" id="KW-0627">Porphyrin biosynthesis</keyword>
<comment type="subunit">
    <text evidence="5">Monomer.</text>
</comment>
<dbReference type="EMBL" id="AF279106">
    <property type="protein sequence ID" value="AAG10497.1"/>
    <property type="molecule type" value="Genomic_DNA"/>
</dbReference>
<dbReference type="Gene3D" id="3.30.160.40">
    <property type="entry name" value="Porphobilinogen deaminase, C-terminal domain"/>
    <property type="match status" value="1"/>
</dbReference>
<organism evidence="12">
    <name type="scientific">Gamma-proteobacterium EBAC31A08</name>
    <dbReference type="NCBI Taxonomy" id="133804"/>
    <lineage>
        <taxon>Bacteria</taxon>
        <taxon>Pseudomonadati</taxon>
        <taxon>Pseudomonadota</taxon>
        <taxon>Gammaproteobacteria</taxon>
        <taxon>environmental samples</taxon>
    </lineage>
</organism>
<dbReference type="UniPathway" id="UPA00251">
    <property type="reaction ID" value="UER00319"/>
</dbReference>
<reference evidence="12" key="2">
    <citation type="submission" date="2003-08" db="EMBL/GenBank/DDBJ databases">
        <authorList>
            <person name="Beja O."/>
            <person name="Aravind L."/>
            <person name="Koonin E.V."/>
            <person name="Suzuki M.T."/>
            <person name="Hadd A."/>
            <person name="Nguyen L.P."/>
            <person name="Jovanovich S.B."/>
            <person name="Gates C.M."/>
            <person name="Feldman R.A."/>
            <person name="DeLong E.F."/>
        </authorList>
    </citation>
    <scope>NUCLEOTIDE SEQUENCE</scope>
</reference>
<feature type="domain" description="Porphobilinogen deaminase C-terminal" evidence="11">
    <location>
        <begin position="222"/>
        <end position="272"/>
    </location>
</feature>
<dbReference type="InterPro" id="IPR000860">
    <property type="entry name" value="HemC"/>
</dbReference>
<comment type="catalytic activity">
    <reaction evidence="8">
        <text>4 porphobilinogen + H2O = hydroxymethylbilane + 4 NH4(+)</text>
        <dbReference type="Rhea" id="RHEA:13185"/>
        <dbReference type="ChEBI" id="CHEBI:15377"/>
        <dbReference type="ChEBI" id="CHEBI:28938"/>
        <dbReference type="ChEBI" id="CHEBI:57845"/>
        <dbReference type="ChEBI" id="CHEBI:58126"/>
        <dbReference type="EC" id="2.5.1.61"/>
    </reaction>
</comment>
<dbReference type="InterPro" id="IPR036803">
    <property type="entry name" value="Porphobilinogen_deaminase_C_sf"/>
</dbReference>
<dbReference type="Pfam" id="PF03900">
    <property type="entry name" value="Porphobil_deamC"/>
    <property type="match status" value="1"/>
</dbReference>
<dbReference type="FunFam" id="3.40.190.10:FF:000005">
    <property type="entry name" value="Porphobilinogen deaminase"/>
    <property type="match status" value="1"/>
</dbReference>